<gene>
    <name evidence="1" type="ORF">Voc01_086310</name>
</gene>
<dbReference type="EMBL" id="BOPH01000124">
    <property type="protein sequence ID" value="GIJ73714.1"/>
    <property type="molecule type" value="Genomic_DNA"/>
</dbReference>
<evidence type="ECO:0000313" key="2">
    <source>
        <dbReference type="Proteomes" id="UP000635606"/>
    </source>
</evidence>
<accession>A0A8J4A0Q0</accession>
<evidence type="ECO:0000313" key="1">
    <source>
        <dbReference type="EMBL" id="GIJ73714.1"/>
    </source>
</evidence>
<dbReference type="InterPro" id="IPR046197">
    <property type="entry name" value="DUF6229"/>
</dbReference>
<keyword evidence="2" id="KW-1185">Reference proteome</keyword>
<dbReference type="AlphaFoldDB" id="A0A8J4A0Q0"/>
<name>A0A8J4A0Q0_9ACTN</name>
<dbReference type="Proteomes" id="UP000635606">
    <property type="component" value="Unassembled WGS sequence"/>
</dbReference>
<sequence length="80" mass="8176">MVMSDLTQEAADRIVASWRGSGPAVAEWDSPAGPVFAAGEFAESDITMEAIFAASGCPNPTPGTNLCGTACTYSAGRQCC</sequence>
<dbReference type="Pfam" id="PF19740">
    <property type="entry name" value="DUF6229"/>
    <property type="match status" value="1"/>
</dbReference>
<reference evidence="1" key="1">
    <citation type="submission" date="2021-01" db="EMBL/GenBank/DDBJ databases">
        <title>Whole genome shotgun sequence of Virgisporangium ochraceum NBRC 16418.</title>
        <authorList>
            <person name="Komaki H."/>
            <person name="Tamura T."/>
        </authorList>
    </citation>
    <scope>NUCLEOTIDE SEQUENCE</scope>
    <source>
        <strain evidence="1">NBRC 16418</strain>
    </source>
</reference>
<organism evidence="1 2">
    <name type="scientific">Virgisporangium ochraceum</name>
    <dbReference type="NCBI Taxonomy" id="65505"/>
    <lineage>
        <taxon>Bacteria</taxon>
        <taxon>Bacillati</taxon>
        <taxon>Actinomycetota</taxon>
        <taxon>Actinomycetes</taxon>
        <taxon>Micromonosporales</taxon>
        <taxon>Micromonosporaceae</taxon>
        <taxon>Virgisporangium</taxon>
    </lineage>
</organism>
<comment type="caution">
    <text evidence="1">The sequence shown here is derived from an EMBL/GenBank/DDBJ whole genome shotgun (WGS) entry which is preliminary data.</text>
</comment>
<protein>
    <submittedName>
        <fullName evidence="1">Uncharacterized protein</fullName>
    </submittedName>
</protein>
<proteinExistence type="predicted"/>